<reference evidence="1 2" key="1">
    <citation type="submission" date="2017-02" db="EMBL/GenBank/DDBJ databases">
        <title>Draft genome sequence of Haemophilus paracuniculus CCUG 43573 type strain.</title>
        <authorList>
            <person name="Engstrom-Jakobsson H."/>
            <person name="Salva-Serra F."/>
            <person name="Thorell K."/>
            <person name="Gonzales-Siles L."/>
            <person name="Karlsson R."/>
            <person name="Boulund F."/>
            <person name="Engstrand L."/>
            <person name="Kristiansson E."/>
            <person name="Moore E."/>
        </authorList>
    </citation>
    <scope>NUCLEOTIDE SEQUENCE [LARGE SCALE GENOMIC DNA]</scope>
    <source>
        <strain evidence="1 2">CCUG 43573</strain>
    </source>
</reference>
<gene>
    <name evidence="1" type="ORF">B0187_09075</name>
</gene>
<organism evidence="1 2">
    <name type="scientific">Haemophilus paracuniculus</name>
    <dbReference type="NCBI Taxonomy" id="734"/>
    <lineage>
        <taxon>Bacteria</taxon>
        <taxon>Pseudomonadati</taxon>
        <taxon>Pseudomonadota</taxon>
        <taxon>Gammaproteobacteria</taxon>
        <taxon>Pasteurellales</taxon>
        <taxon>Pasteurellaceae</taxon>
        <taxon>Haemophilus</taxon>
    </lineage>
</organism>
<dbReference type="AlphaFoldDB" id="A0A1T0AQ67"/>
<proteinExistence type="predicted"/>
<evidence type="ECO:0000313" key="1">
    <source>
        <dbReference type="EMBL" id="OOR98232.1"/>
    </source>
</evidence>
<name>A0A1T0AQ67_9PAST</name>
<accession>A0A1T0AQ67</accession>
<dbReference type="STRING" id="734.B0187_09075"/>
<dbReference type="Proteomes" id="UP000190867">
    <property type="component" value="Unassembled WGS sequence"/>
</dbReference>
<sequence length="67" mass="7658">MVIYILSSILFVVADFMSAIIMAKENFLNIFQATQPNSIETDFIVKRADIKSAPTNNYLCFKIYPFS</sequence>
<dbReference type="EMBL" id="MUYA01000014">
    <property type="protein sequence ID" value="OOR98232.1"/>
    <property type="molecule type" value="Genomic_DNA"/>
</dbReference>
<evidence type="ECO:0000313" key="2">
    <source>
        <dbReference type="Proteomes" id="UP000190867"/>
    </source>
</evidence>
<protein>
    <submittedName>
        <fullName evidence="1">Uncharacterized protein</fullName>
    </submittedName>
</protein>
<comment type="caution">
    <text evidence="1">The sequence shown here is derived from an EMBL/GenBank/DDBJ whole genome shotgun (WGS) entry which is preliminary data.</text>
</comment>
<keyword evidence="2" id="KW-1185">Reference proteome</keyword>